<comment type="caution">
    <text evidence="4">The sequence shown here is derived from an EMBL/GenBank/DDBJ whole genome shotgun (WGS) entry which is preliminary data.</text>
</comment>
<evidence type="ECO:0000256" key="1">
    <source>
        <dbReference type="SAM" id="Phobius"/>
    </source>
</evidence>
<keyword evidence="2" id="KW-0732">Signal</keyword>
<name>A0AA89C987_PINIB</name>
<evidence type="ECO:0000313" key="5">
    <source>
        <dbReference type="Proteomes" id="UP001186944"/>
    </source>
</evidence>
<organism evidence="4 5">
    <name type="scientific">Pinctada imbricata</name>
    <name type="common">Atlantic pearl-oyster</name>
    <name type="synonym">Pinctada martensii</name>
    <dbReference type="NCBI Taxonomy" id="66713"/>
    <lineage>
        <taxon>Eukaryota</taxon>
        <taxon>Metazoa</taxon>
        <taxon>Spiralia</taxon>
        <taxon>Lophotrochozoa</taxon>
        <taxon>Mollusca</taxon>
        <taxon>Bivalvia</taxon>
        <taxon>Autobranchia</taxon>
        <taxon>Pteriomorphia</taxon>
        <taxon>Pterioida</taxon>
        <taxon>Pterioidea</taxon>
        <taxon>Pteriidae</taxon>
        <taxon>Pinctada</taxon>
    </lineage>
</organism>
<proteinExistence type="predicted"/>
<evidence type="ECO:0000256" key="2">
    <source>
        <dbReference type="SAM" id="SignalP"/>
    </source>
</evidence>
<feature type="domain" description="Ig-like" evidence="3">
    <location>
        <begin position="32"/>
        <end position="118"/>
    </location>
</feature>
<feature type="chain" id="PRO_5041699560" description="Ig-like domain-containing protein" evidence="2">
    <location>
        <begin position="19"/>
        <end position="228"/>
    </location>
</feature>
<keyword evidence="1" id="KW-1133">Transmembrane helix</keyword>
<feature type="transmembrane region" description="Helical" evidence="1">
    <location>
        <begin position="141"/>
        <end position="162"/>
    </location>
</feature>
<accession>A0AA89C987</accession>
<gene>
    <name evidence="4" type="ORF">FSP39_021872</name>
</gene>
<dbReference type="InterPro" id="IPR007110">
    <property type="entry name" value="Ig-like_dom"/>
</dbReference>
<keyword evidence="1" id="KW-0472">Membrane</keyword>
<reference evidence="4" key="1">
    <citation type="submission" date="2019-08" db="EMBL/GenBank/DDBJ databases">
        <title>The improved chromosome-level genome for the pearl oyster Pinctada fucata martensii using PacBio sequencing and Hi-C.</title>
        <authorList>
            <person name="Zheng Z."/>
        </authorList>
    </citation>
    <scope>NUCLEOTIDE SEQUENCE</scope>
    <source>
        <strain evidence="4">ZZ-2019</strain>
        <tissue evidence="4">Adductor muscle</tissue>
    </source>
</reference>
<sequence length="228" mass="25655">MDRKGMFVLLVLFGCGYGQENSFEWGVLALAGEKTMLTCEDGYSMHMLNDSTPNIYTLSWKVPGGKILHHNHDDNMFAVKEGDNGIQGFVLEIKSFDYHYDGAYICMVEDDDRNATMSILRGINMYDRKYASMSEKYERNIIIAFVATAVFLFLVLGTGLVYKYRWQSEEDKAAEKAKRLGMTSPRANYYVNDGAEELTTKTAADKVKAVNGEGGYENPNMESSSTQL</sequence>
<protein>
    <recommendedName>
        <fullName evidence="3">Ig-like domain-containing protein</fullName>
    </recommendedName>
</protein>
<dbReference type="EMBL" id="VSWD01000006">
    <property type="protein sequence ID" value="KAK3100566.1"/>
    <property type="molecule type" value="Genomic_DNA"/>
</dbReference>
<dbReference type="Proteomes" id="UP001186944">
    <property type="component" value="Unassembled WGS sequence"/>
</dbReference>
<keyword evidence="1" id="KW-0812">Transmembrane</keyword>
<dbReference type="AlphaFoldDB" id="A0AA89C987"/>
<keyword evidence="5" id="KW-1185">Reference proteome</keyword>
<dbReference type="PROSITE" id="PS50835">
    <property type="entry name" value="IG_LIKE"/>
    <property type="match status" value="1"/>
</dbReference>
<evidence type="ECO:0000259" key="3">
    <source>
        <dbReference type="PROSITE" id="PS50835"/>
    </source>
</evidence>
<evidence type="ECO:0000313" key="4">
    <source>
        <dbReference type="EMBL" id="KAK3100566.1"/>
    </source>
</evidence>
<dbReference type="PROSITE" id="PS51257">
    <property type="entry name" value="PROKAR_LIPOPROTEIN"/>
    <property type="match status" value="1"/>
</dbReference>
<feature type="signal peptide" evidence="2">
    <location>
        <begin position="1"/>
        <end position="18"/>
    </location>
</feature>